<name>A0A075HT12_9ARCH</name>
<proteinExistence type="predicted"/>
<sequence>MGPGDANCRNPRALQAVPARVHLRLIIPHTRQHVGRLPAGVLHISGLNQRLATGWPRFIDTYLPDSQPEWTLQGASGEEILLAFLITNGLIETQMLVNGPTAKI</sequence>
<dbReference type="AlphaFoldDB" id="A0A075HT12"/>
<dbReference type="EMBL" id="KF901086">
    <property type="protein sequence ID" value="AIF17572.1"/>
    <property type="molecule type" value="Genomic_DNA"/>
</dbReference>
<organism evidence="1">
    <name type="scientific">uncultured marine thaumarchaeote KM3_78_A04</name>
    <dbReference type="NCBI Taxonomy" id="1456289"/>
    <lineage>
        <taxon>Archaea</taxon>
        <taxon>Nitrososphaerota</taxon>
        <taxon>environmental samples</taxon>
    </lineage>
</organism>
<protein>
    <submittedName>
        <fullName evidence="1">Uncharacterized protein</fullName>
    </submittedName>
</protein>
<evidence type="ECO:0000313" key="1">
    <source>
        <dbReference type="EMBL" id="AIF17572.1"/>
    </source>
</evidence>
<accession>A0A075HT12</accession>
<reference evidence="1" key="1">
    <citation type="journal article" date="2014" name="Genome Biol. Evol.">
        <title>Pangenome evidence for extensive interdomain horizontal transfer affecting lineage core and shell genes in uncultured planktonic thaumarchaeota and euryarchaeota.</title>
        <authorList>
            <person name="Deschamps P."/>
            <person name="Zivanovic Y."/>
            <person name="Moreira D."/>
            <person name="Rodriguez-Valera F."/>
            <person name="Lopez-Garcia P."/>
        </authorList>
    </citation>
    <scope>NUCLEOTIDE SEQUENCE</scope>
</reference>